<dbReference type="InterPro" id="IPR059117">
    <property type="entry name" value="APS_kinase_dom"/>
</dbReference>
<organism evidence="4 5">
    <name type="scientific">Kitasatospora xanthocidica</name>
    <dbReference type="NCBI Taxonomy" id="83382"/>
    <lineage>
        <taxon>Bacteria</taxon>
        <taxon>Bacillati</taxon>
        <taxon>Actinomycetota</taxon>
        <taxon>Actinomycetes</taxon>
        <taxon>Kitasatosporales</taxon>
        <taxon>Streptomycetaceae</taxon>
        <taxon>Kitasatospora</taxon>
    </lineage>
</organism>
<comment type="caution">
    <text evidence="4">The sequence shown here is derived from an EMBL/GenBank/DDBJ whole genome shotgun (WGS) entry which is preliminary data.</text>
</comment>
<protein>
    <submittedName>
        <fullName evidence="4">Adenylyl-sulfate kinase</fullName>
        <ecNumber evidence="4">2.7.1.25</ecNumber>
    </submittedName>
</protein>
<name>A0A372ZWS6_9ACTN</name>
<evidence type="ECO:0000313" key="5">
    <source>
        <dbReference type="Proteomes" id="UP000263377"/>
    </source>
</evidence>
<evidence type="ECO:0000256" key="2">
    <source>
        <dbReference type="SAM" id="MobiDB-lite"/>
    </source>
</evidence>
<dbReference type="SUPFAM" id="SSF52540">
    <property type="entry name" value="P-loop containing nucleoside triphosphate hydrolases"/>
    <property type="match status" value="1"/>
</dbReference>
<dbReference type="GO" id="GO:0004020">
    <property type="term" value="F:adenylylsulfate kinase activity"/>
    <property type="evidence" value="ECO:0007669"/>
    <property type="project" value="UniProtKB-EC"/>
</dbReference>
<feature type="region of interest" description="Disordered" evidence="2">
    <location>
        <begin position="126"/>
        <end position="146"/>
    </location>
</feature>
<keyword evidence="4" id="KW-0418">Kinase</keyword>
<evidence type="ECO:0000313" key="4">
    <source>
        <dbReference type="EMBL" id="RGD60293.1"/>
    </source>
</evidence>
<dbReference type="AlphaFoldDB" id="A0A372ZWS6"/>
<evidence type="ECO:0000256" key="1">
    <source>
        <dbReference type="ARBA" id="ARBA00022679"/>
    </source>
</evidence>
<reference evidence="4 5" key="1">
    <citation type="submission" date="2018-08" db="EMBL/GenBank/DDBJ databases">
        <title>Diversity &amp; Physiological Properties of Lignin-Decomposing Actinobacteria from Soil.</title>
        <authorList>
            <person name="Roh S.G."/>
            <person name="Kim S.B."/>
        </authorList>
    </citation>
    <scope>NUCLEOTIDE SEQUENCE [LARGE SCALE GENOMIC DNA]</scope>
    <source>
        <strain evidence="4 5">MMS17-GH009</strain>
    </source>
</reference>
<dbReference type="Proteomes" id="UP000263377">
    <property type="component" value="Unassembled WGS sequence"/>
</dbReference>
<dbReference type="Gene3D" id="3.40.50.300">
    <property type="entry name" value="P-loop containing nucleotide triphosphate hydrolases"/>
    <property type="match status" value="1"/>
</dbReference>
<keyword evidence="1 4" id="KW-0808">Transferase</keyword>
<keyword evidence="5" id="KW-1185">Reference proteome</keyword>
<feature type="domain" description="APS kinase" evidence="3">
    <location>
        <begin position="12"/>
        <end position="124"/>
    </location>
</feature>
<sequence>MGLPHVKHPPASTVFWLMGLPASGKTTLARRLLAHLQPEHPSCVLYDADEQRATGVLRDLGWSPEDRVATVEALSHAAVQHPIGIVTLVTSTPAERWLAADLLGERLHLIHVRAPEELRHARDALRPSPAYRANPAPDAPELSWTEPEHPELTLDTTAPLAVSEKAICSFADSMFQGGADQ</sequence>
<evidence type="ECO:0000259" key="3">
    <source>
        <dbReference type="Pfam" id="PF01583"/>
    </source>
</evidence>
<gene>
    <name evidence="4" type="ORF">DR950_23125</name>
</gene>
<proteinExistence type="predicted"/>
<dbReference type="Pfam" id="PF01583">
    <property type="entry name" value="APS_kinase"/>
    <property type="match status" value="1"/>
</dbReference>
<dbReference type="InterPro" id="IPR027417">
    <property type="entry name" value="P-loop_NTPase"/>
</dbReference>
<dbReference type="EMBL" id="QVIG01000001">
    <property type="protein sequence ID" value="RGD60293.1"/>
    <property type="molecule type" value="Genomic_DNA"/>
</dbReference>
<accession>A0A372ZWS6</accession>
<dbReference type="EC" id="2.7.1.25" evidence="4"/>